<keyword evidence="3" id="KW-1185">Reference proteome</keyword>
<protein>
    <submittedName>
        <fullName evidence="2">Uncharacterized protein</fullName>
    </submittedName>
</protein>
<keyword evidence="1" id="KW-1133">Transmembrane helix</keyword>
<sequence length="336" mass="37307">MLFDVVMACAPLVAVAPAVIGLATGHTDFTSKGQLQRGLYRSLLLVEKLPAATPGSRQIAADIDRATLAVAYRAQYPQRGTEISRLALVGLGLLTALIVYYALLWVDAWWVYQVLFGIPVLLMAGWLHRAVGNFVRNDSLTRAVFGYFGAPTELIRPATELITRAPTPTMAELFERAAEIRDRDHGGTLSSLDAVNAALASYHTPLSWRALVDRTRRQLGATDYRGRAQTARVQAENVATQSFSLLSSGYDRAMQTLTGPVFALRLSWLDAREHARIAKAERSGDVYRAAWLATHYRDERSRMAGQLSWLRAQRNVRPRWPLHSERDRTSFAGGDQ</sequence>
<feature type="transmembrane region" description="Helical" evidence="1">
    <location>
        <begin position="83"/>
        <end position="103"/>
    </location>
</feature>
<keyword evidence="1" id="KW-0472">Membrane</keyword>
<proteinExistence type="predicted"/>
<dbReference type="OrthoDB" id="4686086at2"/>
<dbReference type="RefSeq" id="WP_083170975.1">
    <property type="nucleotide sequence ID" value="NZ_MVHF01000072.1"/>
</dbReference>
<comment type="caution">
    <text evidence="2">The sequence shown here is derived from an EMBL/GenBank/DDBJ whole genome shotgun (WGS) entry which is preliminary data.</text>
</comment>
<name>A0A1W9ZW01_9MYCO</name>
<evidence type="ECO:0000313" key="2">
    <source>
        <dbReference type="EMBL" id="ORA21990.1"/>
    </source>
</evidence>
<feature type="transmembrane region" description="Helical" evidence="1">
    <location>
        <begin position="109"/>
        <end position="127"/>
    </location>
</feature>
<evidence type="ECO:0000313" key="3">
    <source>
        <dbReference type="Proteomes" id="UP000192448"/>
    </source>
</evidence>
<organism evidence="2 3">
    <name type="scientific">Mycobacterium aquaticum</name>
    <dbReference type="NCBI Taxonomy" id="1927124"/>
    <lineage>
        <taxon>Bacteria</taxon>
        <taxon>Bacillati</taxon>
        <taxon>Actinomycetota</taxon>
        <taxon>Actinomycetes</taxon>
        <taxon>Mycobacteriales</taxon>
        <taxon>Mycobacteriaceae</taxon>
        <taxon>Mycobacterium</taxon>
    </lineage>
</organism>
<dbReference type="AlphaFoldDB" id="A0A1W9ZW01"/>
<reference evidence="2 3" key="1">
    <citation type="submission" date="2017-02" db="EMBL/GenBank/DDBJ databases">
        <title>The new phylogeny of genus Mycobacterium.</title>
        <authorList>
            <person name="Tortoli E."/>
            <person name="Trovato A."/>
            <person name="Cirillo D.M."/>
        </authorList>
    </citation>
    <scope>NUCLEOTIDE SEQUENCE [LARGE SCALE GENOMIC DNA]</scope>
    <source>
        <strain evidence="2 3">RW6</strain>
    </source>
</reference>
<accession>A0A1W9ZW01</accession>
<keyword evidence="1" id="KW-0812">Transmembrane</keyword>
<dbReference type="EMBL" id="MVHF01000072">
    <property type="protein sequence ID" value="ORA21990.1"/>
    <property type="molecule type" value="Genomic_DNA"/>
</dbReference>
<dbReference type="Proteomes" id="UP000192448">
    <property type="component" value="Unassembled WGS sequence"/>
</dbReference>
<evidence type="ECO:0000256" key="1">
    <source>
        <dbReference type="SAM" id="Phobius"/>
    </source>
</evidence>
<gene>
    <name evidence="2" type="ORF">BST13_36890</name>
</gene>